<dbReference type="Pfam" id="PF00583">
    <property type="entry name" value="Acetyltransf_1"/>
    <property type="match status" value="1"/>
</dbReference>
<dbReference type="EMBL" id="FZNO01000041">
    <property type="protein sequence ID" value="SNR92974.1"/>
    <property type="molecule type" value="Genomic_DNA"/>
</dbReference>
<dbReference type="Proteomes" id="UP000198403">
    <property type="component" value="Unassembled WGS sequence"/>
</dbReference>
<keyword evidence="2" id="KW-0808">Transferase</keyword>
<dbReference type="OrthoDB" id="8593648at2"/>
<reference evidence="2 3" key="1">
    <citation type="submission" date="2017-06" db="EMBL/GenBank/DDBJ databases">
        <authorList>
            <person name="Kim H.J."/>
            <person name="Triplett B.A."/>
        </authorList>
    </citation>
    <scope>NUCLEOTIDE SEQUENCE [LARGE SCALE GENOMIC DNA]</scope>
    <source>
        <strain evidence="2 3">DSM 44272</strain>
    </source>
</reference>
<dbReference type="GO" id="GO:0016747">
    <property type="term" value="F:acyltransferase activity, transferring groups other than amino-acyl groups"/>
    <property type="evidence" value="ECO:0007669"/>
    <property type="project" value="InterPro"/>
</dbReference>
<dbReference type="InterPro" id="IPR017255">
    <property type="entry name" value="AcTrfase_GNAT_prd"/>
</dbReference>
<proteinExistence type="predicted"/>
<dbReference type="PIRSF" id="PIRSF037663">
    <property type="entry name" value="Acetyltransf_GNAT_prd"/>
    <property type="match status" value="1"/>
</dbReference>
<protein>
    <submittedName>
        <fullName evidence="2">Acetyltransferase (GNAT) family protein</fullName>
    </submittedName>
</protein>
<accession>A0A239AD53</accession>
<dbReference type="Gene3D" id="3.40.630.30">
    <property type="match status" value="1"/>
</dbReference>
<name>A0A239AD53_9ACTN</name>
<evidence type="ECO:0000313" key="2">
    <source>
        <dbReference type="EMBL" id="SNR92974.1"/>
    </source>
</evidence>
<sequence>MVSGELRLVGFEELSAGALRERLLARRAEFWSGSALDDETVRALHDPLFFHQLGGFGAVALATGDEDAGYLLGVVSADRLAVVHAVAVHPRWRGRGVAARLVERFATLATSVGARAVQAVALPGDAAARSLARRFDAHEAASPAHAGPGADRVLFTRSLPLS</sequence>
<gene>
    <name evidence="2" type="ORF">SAMN06272737_14114</name>
</gene>
<keyword evidence="3" id="KW-1185">Reference proteome</keyword>
<dbReference type="SUPFAM" id="SSF55729">
    <property type="entry name" value="Acyl-CoA N-acyltransferases (Nat)"/>
    <property type="match status" value="1"/>
</dbReference>
<dbReference type="PROSITE" id="PS51186">
    <property type="entry name" value="GNAT"/>
    <property type="match status" value="1"/>
</dbReference>
<dbReference type="InterPro" id="IPR016181">
    <property type="entry name" value="Acyl_CoA_acyltransferase"/>
</dbReference>
<organism evidence="2 3">
    <name type="scientific">Blastococcus mobilis</name>
    <dbReference type="NCBI Taxonomy" id="1938746"/>
    <lineage>
        <taxon>Bacteria</taxon>
        <taxon>Bacillati</taxon>
        <taxon>Actinomycetota</taxon>
        <taxon>Actinomycetes</taxon>
        <taxon>Geodermatophilales</taxon>
        <taxon>Geodermatophilaceae</taxon>
        <taxon>Blastococcus</taxon>
    </lineage>
</organism>
<dbReference type="InterPro" id="IPR000182">
    <property type="entry name" value="GNAT_dom"/>
</dbReference>
<feature type="domain" description="N-acetyltransferase" evidence="1">
    <location>
        <begin position="9"/>
        <end position="160"/>
    </location>
</feature>
<dbReference type="RefSeq" id="WP_089338849.1">
    <property type="nucleotide sequence ID" value="NZ_FZNO01000041.1"/>
</dbReference>
<evidence type="ECO:0000313" key="3">
    <source>
        <dbReference type="Proteomes" id="UP000198403"/>
    </source>
</evidence>
<dbReference type="CDD" id="cd04301">
    <property type="entry name" value="NAT_SF"/>
    <property type="match status" value="1"/>
</dbReference>
<dbReference type="AlphaFoldDB" id="A0A239AD53"/>
<evidence type="ECO:0000259" key="1">
    <source>
        <dbReference type="PROSITE" id="PS51186"/>
    </source>
</evidence>